<comment type="caution">
    <text evidence="11">The sequence shown here is derived from an EMBL/GenBank/DDBJ whole genome shotgun (WGS) entry which is preliminary data.</text>
</comment>
<evidence type="ECO:0000256" key="6">
    <source>
        <dbReference type="ARBA" id="ARBA00022989"/>
    </source>
</evidence>
<evidence type="ECO:0000259" key="10">
    <source>
        <dbReference type="Pfam" id="PF04290"/>
    </source>
</evidence>
<proteinExistence type="inferred from homology"/>
<dbReference type="Pfam" id="PF04290">
    <property type="entry name" value="DctQ"/>
    <property type="match status" value="1"/>
</dbReference>
<evidence type="ECO:0000256" key="4">
    <source>
        <dbReference type="ARBA" id="ARBA00022519"/>
    </source>
</evidence>
<comment type="similarity">
    <text evidence="8 9">Belongs to the TRAP transporter small permease family.</text>
</comment>
<dbReference type="InterPro" id="IPR055348">
    <property type="entry name" value="DctQ"/>
</dbReference>
<keyword evidence="7 9" id="KW-0472">Membrane</keyword>
<evidence type="ECO:0000256" key="8">
    <source>
        <dbReference type="ARBA" id="ARBA00038436"/>
    </source>
</evidence>
<evidence type="ECO:0000256" key="3">
    <source>
        <dbReference type="ARBA" id="ARBA00022475"/>
    </source>
</evidence>
<keyword evidence="12" id="KW-1185">Reference proteome</keyword>
<dbReference type="InterPro" id="IPR007387">
    <property type="entry name" value="TRAP_DctQ"/>
</dbReference>
<feature type="transmembrane region" description="Helical" evidence="9">
    <location>
        <begin position="89"/>
        <end position="111"/>
    </location>
</feature>
<feature type="transmembrane region" description="Helical" evidence="9">
    <location>
        <begin position="52"/>
        <end position="69"/>
    </location>
</feature>
<gene>
    <name evidence="11" type="ORF">VHP8226_00737</name>
</gene>
<evidence type="ECO:0000256" key="9">
    <source>
        <dbReference type="RuleBase" id="RU369079"/>
    </source>
</evidence>
<sequence length="173" mass="19348">MEVLNNTVVFITKVLEKLLIFLMWIMVAAVVWQVFTRFVINSPSTFTDELSRYLMQWVGILGGAYVYALKRHLAIEVLVTKLSPKRQHILSIIISVIVFIFSVIVLVYGGMNVVQTTLKFNQVSPSLVFFGSNLPMGYVYLSAPISGIIIAICSVNDSLQSAREIINMKGDKA</sequence>
<feature type="transmembrane region" description="Helical" evidence="9">
    <location>
        <begin position="138"/>
        <end position="159"/>
    </location>
</feature>
<name>A0ABN8DEV5_9VIBR</name>
<keyword evidence="4 9" id="KW-0997">Cell inner membrane</keyword>
<evidence type="ECO:0000256" key="1">
    <source>
        <dbReference type="ARBA" id="ARBA00004429"/>
    </source>
</evidence>
<dbReference type="PANTHER" id="PTHR35011">
    <property type="entry name" value="2,3-DIKETO-L-GULONATE TRAP TRANSPORTER SMALL PERMEASE PROTEIN YIAM"/>
    <property type="match status" value="1"/>
</dbReference>
<evidence type="ECO:0000256" key="5">
    <source>
        <dbReference type="ARBA" id="ARBA00022692"/>
    </source>
</evidence>
<protein>
    <recommendedName>
        <fullName evidence="9">TRAP transporter small permease protein</fullName>
    </recommendedName>
</protein>
<accession>A0ABN8DEV5</accession>
<comment type="subcellular location">
    <subcellularLocation>
        <location evidence="1 9">Cell inner membrane</location>
        <topology evidence="1 9">Multi-pass membrane protein</topology>
    </subcellularLocation>
</comment>
<keyword evidence="6 9" id="KW-1133">Transmembrane helix</keyword>
<keyword evidence="3" id="KW-1003">Cell membrane</keyword>
<dbReference type="RefSeq" id="WP_237483770.1">
    <property type="nucleotide sequence ID" value="NZ_CAKLCM010000002.1"/>
</dbReference>
<keyword evidence="5 9" id="KW-0812">Transmembrane</keyword>
<feature type="domain" description="Tripartite ATP-independent periplasmic transporters DctQ component" evidence="10">
    <location>
        <begin position="26"/>
        <end position="163"/>
    </location>
</feature>
<evidence type="ECO:0000256" key="7">
    <source>
        <dbReference type="ARBA" id="ARBA00023136"/>
    </source>
</evidence>
<reference evidence="11" key="1">
    <citation type="submission" date="2021-12" db="EMBL/GenBank/DDBJ databases">
        <authorList>
            <person name="Rodrigo-Torres L."/>
            <person name="Arahal R. D."/>
            <person name="Lucena T."/>
        </authorList>
    </citation>
    <scope>NUCLEOTIDE SEQUENCE</scope>
    <source>
        <strain evidence="11">CECT 8226</strain>
    </source>
</reference>
<evidence type="ECO:0000313" key="11">
    <source>
        <dbReference type="EMBL" id="CAH0525071.1"/>
    </source>
</evidence>
<comment type="function">
    <text evidence="9">Part of the tripartite ATP-independent periplasmic (TRAP) transport system.</text>
</comment>
<keyword evidence="2 9" id="KW-0813">Transport</keyword>
<comment type="subunit">
    <text evidence="9">The complex comprises the extracytoplasmic solute receptor protein and the two transmembrane proteins.</text>
</comment>
<dbReference type="Proteomes" id="UP000838160">
    <property type="component" value="Unassembled WGS sequence"/>
</dbReference>
<organism evidence="11 12">
    <name type="scientific">Vibrio hippocampi</name>
    <dbReference type="NCBI Taxonomy" id="654686"/>
    <lineage>
        <taxon>Bacteria</taxon>
        <taxon>Pseudomonadati</taxon>
        <taxon>Pseudomonadota</taxon>
        <taxon>Gammaproteobacteria</taxon>
        <taxon>Vibrionales</taxon>
        <taxon>Vibrionaceae</taxon>
        <taxon>Vibrio</taxon>
    </lineage>
</organism>
<dbReference type="PANTHER" id="PTHR35011:SF2">
    <property type="entry name" value="2,3-DIKETO-L-GULONATE TRAP TRANSPORTER SMALL PERMEASE PROTEIN YIAM"/>
    <property type="match status" value="1"/>
</dbReference>
<evidence type="ECO:0000256" key="2">
    <source>
        <dbReference type="ARBA" id="ARBA00022448"/>
    </source>
</evidence>
<feature type="transmembrane region" description="Helical" evidence="9">
    <location>
        <begin position="18"/>
        <end position="40"/>
    </location>
</feature>
<dbReference type="EMBL" id="CAKLCM010000002">
    <property type="protein sequence ID" value="CAH0525071.1"/>
    <property type="molecule type" value="Genomic_DNA"/>
</dbReference>
<evidence type="ECO:0000313" key="12">
    <source>
        <dbReference type="Proteomes" id="UP000838160"/>
    </source>
</evidence>